<dbReference type="RefSeq" id="WP_211630775.1">
    <property type="nucleotide sequence ID" value="NZ_CP073100.1"/>
</dbReference>
<name>A0A975G978_9BACT</name>
<dbReference type="Pfam" id="PF13582">
    <property type="entry name" value="Reprolysin_3"/>
    <property type="match status" value="1"/>
</dbReference>
<evidence type="ECO:0000313" key="2">
    <source>
        <dbReference type="Proteomes" id="UP000676169"/>
    </source>
</evidence>
<accession>A0A975G978</accession>
<dbReference type="Proteomes" id="UP000676169">
    <property type="component" value="Chromosome"/>
</dbReference>
<gene>
    <name evidence="1" type="ORF">KBB96_17450</name>
</gene>
<dbReference type="Gene3D" id="2.60.40.2030">
    <property type="match status" value="1"/>
</dbReference>
<organism evidence="1 2">
    <name type="scientific">Luteolibacter ambystomatis</name>
    <dbReference type="NCBI Taxonomy" id="2824561"/>
    <lineage>
        <taxon>Bacteria</taxon>
        <taxon>Pseudomonadati</taxon>
        <taxon>Verrucomicrobiota</taxon>
        <taxon>Verrucomicrobiia</taxon>
        <taxon>Verrucomicrobiales</taxon>
        <taxon>Verrucomicrobiaceae</taxon>
        <taxon>Luteolibacter</taxon>
    </lineage>
</organism>
<dbReference type="InterPro" id="IPR013320">
    <property type="entry name" value="ConA-like_dom_sf"/>
</dbReference>
<dbReference type="InterPro" id="IPR024079">
    <property type="entry name" value="MetalloPept_cat_dom_sf"/>
</dbReference>
<evidence type="ECO:0008006" key="3">
    <source>
        <dbReference type="Google" id="ProtNLM"/>
    </source>
</evidence>
<dbReference type="Gene3D" id="2.60.40.10">
    <property type="entry name" value="Immunoglobulins"/>
    <property type="match status" value="1"/>
</dbReference>
<protein>
    <recommendedName>
        <fullName evidence="3">LamG-like jellyroll fold domain-containing protein</fullName>
    </recommendedName>
</protein>
<dbReference type="Gene3D" id="3.40.390.10">
    <property type="entry name" value="Collagenase (Catalytic Domain)"/>
    <property type="match status" value="1"/>
</dbReference>
<keyword evidence="2" id="KW-1185">Reference proteome</keyword>
<dbReference type="InterPro" id="IPR013783">
    <property type="entry name" value="Ig-like_fold"/>
</dbReference>
<dbReference type="InterPro" id="IPR038081">
    <property type="entry name" value="CalX-like_sf"/>
</dbReference>
<sequence length="1387" mass="141907">MSFAALLGGIANAQTPPPATFTRTISTSSGSVTANFTLHPVRSSNFKVLVQQSDGSFSEAAADVPRTYLGTVDGYPGAVAAALVRANGTVYTRISFENGLEWISYGGTASVRGSTNWTPAWPTTVVGTGGAGSTVRGAEVGVDATYREYLACGSDPVATLDMIEFCLISTDYIYLRDAAILMKLGRVVIRANQPQDPYEPDGGDTGALLPHVRDQWNTTINSTVGSTHDIALVARPGAGGGLAYVGTIATSSRYSANGADSNGDFYVIWRHEAGHNWGSSHYEGGGKPEGPTIMSDNSLSRFSSSELAKIISHRNSKVSSLDDLGPYPFPLPPRANMDRAIFLPGSPITVDVLNNDSDSNGDAVSLLSFDELSPRGSTLTRSVGTGPNGRDQILYTPASGYESGTDTFSYRITDSTGRTALGYVAMSPVGELSPIDWWKLDETSGTTAANAISGRTNGSHSTVTVNQTGATSVTGKGTAYNGTNGRTSAGTPSYNTNVLTLTTWVKRNGSQAAQAGVVYSGTSSSGSGLCIGPSNDLQFRWNGAGYKTSPATPLTLPDGVWCLAAMTVSPNSVTVHLRTPDGLQSATTNGTYSSTSFGSTLYFGRDNSSHYFKGSLDDVRVYGATFSGDQIESLYQQGVDPPLVTVTSPAAAASVPALNVGLTASVTNGGVDSLTFLDGTTTVGTLADSPYALAVPWFYPGSHTIAARAPYGDWGYIATSPAVTFSVQTPPLPVARITATGTPSRSGLISGAFVISRNHPIGAVTIPIAASGTAVAGTDYTALPASVTMADGVLSASVGVDPLATSVPGANVTVIATLQEDPSYTIGTPSNATLTIDDHITSIASSAWNVATTWTNNTAAPTSGTQGTGLDYAVAHTVSSNDPNSSSQALIGKTLRIQNGGILDLQRNNGGTQITPSYNLPPLTLQDGGAIRFTASLGSILSTVSASIANSGNTSLITSAGSYDNSANLTGAITGNGTIHVYSPTSPGGGTYVRTVSVASANNSFSGNWLVDMTVSSGDDYAGLRANAANALGTGTVTIGTRGQLINNIASGINSLAGVVMTGSPSVLNLAQPWTKSTASLTLDGGTPTVSLGNAASTIGNLFGTTGTIGGSGSSSALTVTQTTDATFAGGLGSNVKFTKSGAATLLLTGSLNSALPLTLTNGGLGFDGGTPAIASLTQSGGQLLLTPGIPATPRLTLSGNYSRTGGGITVTAAAVPELDVPHVLVSYGGSRTGTPPVTFVNNSGTTLETAVDYGATSNSAITITFSLPDPFVAWVASHGLAGADALKAADPDGDGLTNLQEMLFGFDPKDRNSRLKLTITSVDPTTAHLRLNRVIASGAFVLQSSDTLAGPWAETPVTVSADGYDLAIDTARSGVKRFYRVVFREP</sequence>
<dbReference type="SUPFAM" id="SSF141072">
    <property type="entry name" value="CalX-like"/>
    <property type="match status" value="1"/>
</dbReference>
<reference evidence="1" key="1">
    <citation type="submission" date="2021-04" db="EMBL/GenBank/DDBJ databases">
        <title>Luteolibacter sp. 32A isolated from the skin of an Anderson's salamander (Ambystoma andersonii).</title>
        <authorList>
            <person name="Spergser J."/>
            <person name="Busse H.-J."/>
        </authorList>
    </citation>
    <scope>NUCLEOTIDE SEQUENCE</scope>
    <source>
        <strain evidence="1">32A</strain>
    </source>
</reference>
<dbReference type="Gene3D" id="2.60.40.3440">
    <property type="match status" value="1"/>
</dbReference>
<dbReference type="GO" id="GO:0008237">
    <property type="term" value="F:metallopeptidase activity"/>
    <property type="evidence" value="ECO:0007669"/>
    <property type="project" value="InterPro"/>
</dbReference>
<proteinExistence type="predicted"/>
<dbReference type="Pfam" id="PF13385">
    <property type="entry name" value="Laminin_G_3"/>
    <property type="match status" value="1"/>
</dbReference>
<dbReference type="SUPFAM" id="SSF49899">
    <property type="entry name" value="Concanavalin A-like lectins/glucanases"/>
    <property type="match status" value="1"/>
</dbReference>
<dbReference type="Gene3D" id="2.60.120.200">
    <property type="match status" value="1"/>
</dbReference>
<evidence type="ECO:0000313" key="1">
    <source>
        <dbReference type="EMBL" id="QUE50635.1"/>
    </source>
</evidence>
<dbReference type="SUPFAM" id="SSF55486">
    <property type="entry name" value="Metalloproteases ('zincins'), catalytic domain"/>
    <property type="match status" value="1"/>
</dbReference>
<dbReference type="EMBL" id="CP073100">
    <property type="protein sequence ID" value="QUE50635.1"/>
    <property type="molecule type" value="Genomic_DNA"/>
</dbReference>
<dbReference type="Pfam" id="PF17963">
    <property type="entry name" value="Big_9"/>
    <property type="match status" value="1"/>
</dbReference>
<dbReference type="KEGG" id="lamb:KBB96_17450"/>